<evidence type="ECO:0000256" key="5">
    <source>
        <dbReference type="ARBA" id="ARBA00023040"/>
    </source>
</evidence>
<keyword evidence="4 9" id="KW-1133">Transmembrane helix</keyword>
<dbReference type="AlphaFoldDB" id="A0AAD9KVY0"/>
<feature type="transmembrane region" description="Helical" evidence="9">
    <location>
        <begin position="311"/>
        <end position="331"/>
    </location>
</feature>
<feature type="domain" description="G-protein coupled receptors family 1 profile" evidence="10">
    <location>
        <begin position="68"/>
        <end position="324"/>
    </location>
</feature>
<feature type="transmembrane region" description="Helical" evidence="9">
    <location>
        <begin position="117"/>
        <end position="138"/>
    </location>
</feature>
<dbReference type="InterPro" id="IPR017452">
    <property type="entry name" value="GPCR_Rhodpsn_7TM"/>
</dbReference>
<comment type="caution">
    <text evidence="11">The sequence shown here is derived from an EMBL/GenBank/DDBJ whole genome shotgun (WGS) entry which is preliminary data.</text>
</comment>
<dbReference type="PRINTS" id="PR00237">
    <property type="entry name" value="GPCRRHODOPSN"/>
</dbReference>
<sequence>MEPLITPSSSNHLFSETLQLQVLSDSSMNSTMLSEIFTGSGAVNVHTTAWFPIKNLAGFLLCVMGIPGNLLVVAVYSWKTSTSTRVYMLALAVADLVVCITGVVWTTVEFNSISKEIAKWCLHMSLAFSTLLLSFVSIERLMAIRRPHSFSLSPRRAKWALVVIALMGAFCAFVLSVARVKDYELLTRIFTASVTISSVVVMIGCYSVMAMTMLMKARAAHRNTGVATGTPLHGSAPVTTVTMELNKVIPPSDFTSRKIYPESVVKSITVKPTKTYKGVSLLFIITAVFIACWMSQWLSDIGFRIPSTAKRMYILNSVVNPFIYSAVSGMFRDDVRQFCRAMRSKLGSFCQ</sequence>
<dbReference type="PROSITE" id="PS50262">
    <property type="entry name" value="G_PROTEIN_RECEP_F1_2"/>
    <property type="match status" value="1"/>
</dbReference>
<gene>
    <name evidence="11" type="ORF">NP493_546g03150</name>
</gene>
<reference evidence="11" key="1">
    <citation type="journal article" date="2023" name="Mol. Biol. Evol.">
        <title>Third-Generation Sequencing Reveals the Adaptive Role of the Epigenome in Three Deep-Sea Polychaetes.</title>
        <authorList>
            <person name="Perez M."/>
            <person name="Aroh O."/>
            <person name="Sun Y."/>
            <person name="Lan Y."/>
            <person name="Juniper S.K."/>
            <person name="Young C.R."/>
            <person name="Angers B."/>
            <person name="Qian P.Y."/>
        </authorList>
    </citation>
    <scope>NUCLEOTIDE SEQUENCE</scope>
    <source>
        <strain evidence="11">R07B-5</strain>
    </source>
</reference>
<evidence type="ECO:0000256" key="8">
    <source>
        <dbReference type="ARBA" id="ARBA00023224"/>
    </source>
</evidence>
<dbReference type="GO" id="GO:0008528">
    <property type="term" value="F:G protein-coupled peptide receptor activity"/>
    <property type="evidence" value="ECO:0007669"/>
    <property type="project" value="TreeGrafter"/>
</dbReference>
<evidence type="ECO:0000256" key="1">
    <source>
        <dbReference type="ARBA" id="ARBA00004651"/>
    </source>
</evidence>
<protein>
    <recommendedName>
        <fullName evidence="10">G-protein coupled receptors family 1 profile domain-containing protein</fullName>
    </recommendedName>
</protein>
<evidence type="ECO:0000259" key="10">
    <source>
        <dbReference type="PROSITE" id="PS50262"/>
    </source>
</evidence>
<dbReference type="PANTHER" id="PTHR24230:SF75">
    <property type="entry name" value="RELAXIN FAMILY PEPTIDE RECEPTOR 3"/>
    <property type="match status" value="1"/>
</dbReference>
<name>A0AAD9KVY0_RIDPI</name>
<dbReference type="InterPro" id="IPR000276">
    <property type="entry name" value="GPCR_Rhodpsn"/>
</dbReference>
<evidence type="ECO:0000256" key="4">
    <source>
        <dbReference type="ARBA" id="ARBA00022989"/>
    </source>
</evidence>
<dbReference type="Proteomes" id="UP001209878">
    <property type="component" value="Unassembled WGS sequence"/>
</dbReference>
<evidence type="ECO:0000256" key="2">
    <source>
        <dbReference type="ARBA" id="ARBA00022475"/>
    </source>
</evidence>
<dbReference type="Pfam" id="PF00001">
    <property type="entry name" value="7tm_1"/>
    <property type="match status" value="1"/>
</dbReference>
<evidence type="ECO:0000256" key="9">
    <source>
        <dbReference type="SAM" id="Phobius"/>
    </source>
</evidence>
<evidence type="ECO:0000313" key="11">
    <source>
        <dbReference type="EMBL" id="KAK2178379.1"/>
    </source>
</evidence>
<dbReference type="GO" id="GO:0005886">
    <property type="term" value="C:plasma membrane"/>
    <property type="evidence" value="ECO:0007669"/>
    <property type="project" value="UniProtKB-SubCell"/>
</dbReference>
<dbReference type="PANTHER" id="PTHR24230">
    <property type="entry name" value="G-PROTEIN COUPLED RECEPTOR"/>
    <property type="match status" value="1"/>
</dbReference>
<dbReference type="EMBL" id="JAODUO010000546">
    <property type="protein sequence ID" value="KAK2178379.1"/>
    <property type="molecule type" value="Genomic_DNA"/>
</dbReference>
<feature type="transmembrane region" description="Helical" evidence="9">
    <location>
        <begin position="279"/>
        <end position="299"/>
    </location>
</feature>
<evidence type="ECO:0000256" key="6">
    <source>
        <dbReference type="ARBA" id="ARBA00023136"/>
    </source>
</evidence>
<keyword evidence="3 9" id="KW-0812">Transmembrane</keyword>
<evidence type="ECO:0000256" key="7">
    <source>
        <dbReference type="ARBA" id="ARBA00023170"/>
    </source>
</evidence>
<keyword evidence="6 9" id="KW-0472">Membrane</keyword>
<keyword evidence="2" id="KW-1003">Cell membrane</keyword>
<comment type="subcellular location">
    <subcellularLocation>
        <location evidence="1">Cell membrane</location>
        <topology evidence="1">Multi-pass membrane protein</topology>
    </subcellularLocation>
</comment>
<dbReference type="CDD" id="cd00637">
    <property type="entry name" value="7tm_classA_rhodopsin-like"/>
    <property type="match status" value="1"/>
</dbReference>
<keyword evidence="5" id="KW-0297">G-protein coupled receptor</keyword>
<proteinExistence type="predicted"/>
<dbReference type="SUPFAM" id="SSF81321">
    <property type="entry name" value="Family A G protein-coupled receptor-like"/>
    <property type="match status" value="1"/>
</dbReference>
<evidence type="ECO:0000256" key="3">
    <source>
        <dbReference type="ARBA" id="ARBA00022692"/>
    </source>
</evidence>
<feature type="transmembrane region" description="Helical" evidence="9">
    <location>
        <begin position="190"/>
        <end position="214"/>
    </location>
</feature>
<dbReference type="Gene3D" id="1.20.1070.10">
    <property type="entry name" value="Rhodopsin 7-helix transmembrane proteins"/>
    <property type="match status" value="1"/>
</dbReference>
<evidence type="ECO:0000313" key="12">
    <source>
        <dbReference type="Proteomes" id="UP001209878"/>
    </source>
</evidence>
<dbReference type="GO" id="GO:0007218">
    <property type="term" value="P:neuropeptide signaling pathway"/>
    <property type="evidence" value="ECO:0007669"/>
    <property type="project" value="TreeGrafter"/>
</dbReference>
<feature type="transmembrane region" description="Helical" evidence="9">
    <location>
        <begin position="56"/>
        <end position="78"/>
    </location>
</feature>
<accession>A0AAD9KVY0</accession>
<keyword evidence="7" id="KW-0675">Receptor</keyword>
<feature type="transmembrane region" description="Helical" evidence="9">
    <location>
        <begin position="159"/>
        <end position="178"/>
    </location>
</feature>
<feature type="transmembrane region" description="Helical" evidence="9">
    <location>
        <begin position="85"/>
        <end position="105"/>
    </location>
</feature>
<keyword evidence="12" id="KW-1185">Reference proteome</keyword>
<keyword evidence="8" id="KW-0807">Transducer</keyword>
<organism evidence="11 12">
    <name type="scientific">Ridgeia piscesae</name>
    <name type="common">Tubeworm</name>
    <dbReference type="NCBI Taxonomy" id="27915"/>
    <lineage>
        <taxon>Eukaryota</taxon>
        <taxon>Metazoa</taxon>
        <taxon>Spiralia</taxon>
        <taxon>Lophotrochozoa</taxon>
        <taxon>Annelida</taxon>
        <taxon>Polychaeta</taxon>
        <taxon>Sedentaria</taxon>
        <taxon>Canalipalpata</taxon>
        <taxon>Sabellida</taxon>
        <taxon>Siboglinidae</taxon>
        <taxon>Ridgeia</taxon>
    </lineage>
</organism>